<dbReference type="RefSeq" id="WP_011284228.1">
    <property type="nucleotide sequence ID" value="NZ_CP034597.1"/>
</dbReference>
<keyword evidence="9" id="KW-0472">Membrane</keyword>
<evidence type="ECO:0000256" key="5">
    <source>
        <dbReference type="ARBA" id="ARBA00022781"/>
    </source>
</evidence>
<keyword evidence="3" id="KW-0813">Transport</keyword>
<keyword evidence="8" id="KW-0406">Ion transport</keyword>
<accession>A0ABD4SWP4</accession>
<evidence type="ECO:0000259" key="14">
    <source>
        <dbReference type="Pfam" id="PF00306"/>
    </source>
</evidence>
<sequence length="512" mass="57641">MALKVASVLDYVVLVKGEYNWQEQQFFQVKDKPEIKAVVIQASQDQAYLLFNNQKGKIQINDELIELPNFDKVLTSMEYFGKIIDLSGNIIEPRAARPTTFLQYRHSAFETAAGVLRRELLDRQIYTGIYAIDLFNPIGFGQRELIVGDRQTGKTHIGINTIINQKDSRTTKCIYVSIGQKRQNLVSLYHDLVQNEAMANTIVLHAPSTSPFDQYLAPYFAMAHAENLSYNYDVLIVFDDLTKHASVWREVALLTNQPIGKEAFPADIFFAHSKLLERSGKFIGRKSITALPILQTVDNDITALVSSNVISITDGQIITSSALFAQGKIPAINIGLSVSRTGSSVQAQNIRLISKEISSLYYNYQKQIKLAKLEKLDYDLNKETSDLLFKGSQVEQFLIQKGYSHYSLTSVLMGIKIISWGLLKDVQDPTKVVDFIRVLVETDPFAKQVFNKYTNNEFVDNELAGSYFATLTNQFLAKTGSLTQLEIPLSFPKMEESLLDNIIKKSQTIGGR</sequence>
<dbReference type="AlphaFoldDB" id="A0ABD4SWP4"/>
<dbReference type="GO" id="GO:1902600">
    <property type="term" value="P:proton transmembrane transport"/>
    <property type="evidence" value="ECO:0007669"/>
    <property type="project" value="UniProtKB-KW"/>
</dbReference>
<dbReference type="Proteomes" id="UP001203104">
    <property type="component" value="Unassembled WGS sequence"/>
</dbReference>
<evidence type="ECO:0000256" key="7">
    <source>
        <dbReference type="ARBA" id="ARBA00022967"/>
    </source>
</evidence>
<protein>
    <submittedName>
        <fullName evidence="15">ATP F0F1 synthase subunit alpha</fullName>
    </submittedName>
</protein>
<comment type="similarity">
    <text evidence="2">Belongs to the ATPase alpha/beta chains family.</text>
</comment>
<evidence type="ECO:0000256" key="9">
    <source>
        <dbReference type="ARBA" id="ARBA00023136"/>
    </source>
</evidence>
<keyword evidence="6" id="KW-0067">ATP-binding</keyword>
<evidence type="ECO:0000256" key="4">
    <source>
        <dbReference type="ARBA" id="ARBA00022741"/>
    </source>
</evidence>
<feature type="domain" description="ATP synthase alpha subunit C-terminal" evidence="14">
    <location>
        <begin position="346"/>
        <end position="464"/>
    </location>
</feature>
<dbReference type="Gene3D" id="3.40.50.12240">
    <property type="match status" value="1"/>
</dbReference>
<comment type="subunit">
    <text evidence="12">F-type ATPases have 2 components, CF(1) - the catalytic core - and CF(0) - the membrane proton channel. CF(1) has five subunits: alpha(3), beta(3), gamma(1), delta(1), epsilon(1). CF(0) has four main subunits: a(1), b(1), b'(1) and c(9-12).</text>
</comment>
<evidence type="ECO:0000313" key="16">
    <source>
        <dbReference type="Proteomes" id="UP001203104"/>
    </source>
</evidence>
<dbReference type="InterPro" id="IPR005294">
    <property type="entry name" value="ATP_synth_F1_asu"/>
</dbReference>
<dbReference type="GeneID" id="41334777"/>
<evidence type="ECO:0000256" key="6">
    <source>
        <dbReference type="ARBA" id="ARBA00022840"/>
    </source>
</evidence>
<dbReference type="NCBIfam" id="NF005523">
    <property type="entry name" value="PRK07165.1"/>
    <property type="match status" value="1"/>
</dbReference>
<dbReference type="Pfam" id="PF00006">
    <property type="entry name" value="ATP-synt_ab"/>
    <property type="match status" value="1"/>
</dbReference>
<keyword evidence="7" id="KW-1278">Translocase</keyword>
<dbReference type="PANTHER" id="PTHR48082:SF2">
    <property type="entry name" value="ATP SYNTHASE SUBUNIT ALPHA, MITOCHONDRIAL"/>
    <property type="match status" value="1"/>
</dbReference>
<evidence type="ECO:0000256" key="11">
    <source>
        <dbReference type="ARBA" id="ARBA00023310"/>
    </source>
</evidence>
<dbReference type="GO" id="GO:0005524">
    <property type="term" value="F:ATP binding"/>
    <property type="evidence" value="ECO:0007669"/>
    <property type="project" value="UniProtKB-KW"/>
</dbReference>
<dbReference type="PANTHER" id="PTHR48082">
    <property type="entry name" value="ATP SYNTHASE SUBUNIT ALPHA, MITOCHONDRIAL"/>
    <property type="match status" value="1"/>
</dbReference>
<evidence type="ECO:0000259" key="13">
    <source>
        <dbReference type="Pfam" id="PF00006"/>
    </source>
</evidence>
<comment type="caution">
    <text evidence="15">The sequence shown here is derived from an EMBL/GenBank/DDBJ whole genome shotgun (WGS) entry which is preliminary data.</text>
</comment>
<proteinExistence type="inferred from homology"/>
<evidence type="ECO:0000256" key="8">
    <source>
        <dbReference type="ARBA" id="ARBA00023065"/>
    </source>
</evidence>
<feature type="domain" description="ATPase F1/V1/A1 complex alpha/beta subunit nucleotide-binding" evidence="13">
    <location>
        <begin position="128"/>
        <end position="339"/>
    </location>
</feature>
<dbReference type="InterPro" id="IPR000194">
    <property type="entry name" value="ATPase_F1/V1/A1_a/bsu_nucl-bd"/>
</dbReference>
<dbReference type="GO" id="GO:0006754">
    <property type="term" value="P:ATP biosynthetic process"/>
    <property type="evidence" value="ECO:0007669"/>
    <property type="project" value="UniProtKB-KW"/>
</dbReference>
<dbReference type="Pfam" id="PF00306">
    <property type="entry name" value="ATP-synt_ab_C"/>
    <property type="match status" value="1"/>
</dbReference>
<dbReference type="NCBIfam" id="NF045936">
    <property type="entry name" value="MSC_0619_alpha"/>
    <property type="match status" value="1"/>
</dbReference>
<dbReference type="InterPro" id="IPR000793">
    <property type="entry name" value="ATP_synth_asu_C"/>
</dbReference>
<evidence type="ECO:0000256" key="3">
    <source>
        <dbReference type="ARBA" id="ARBA00022448"/>
    </source>
</evidence>
<keyword evidence="11" id="KW-0066">ATP synthesis</keyword>
<evidence type="ECO:0000256" key="10">
    <source>
        <dbReference type="ARBA" id="ARBA00023196"/>
    </source>
</evidence>
<name>A0ABD4SWP4_MESHO</name>
<evidence type="ECO:0000256" key="1">
    <source>
        <dbReference type="ARBA" id="ARBA00004370"/>
    </source>
</evidence>
<dbReference type="FunFam" id="3.40.50.300:FF:002432">
    <property type="entry name" value="ATP synthase subunit alpha, mitochondrial"/>
    <property type="match status" value="1"/>
</dbReference>
<keyword evidence="10" id="KW-0139">CF(1)</keyword>
<dbReference type="InterPro" id="IPR027417">
    <property type="entry name" value="P-loop_NTPase"/>
</dbReference>
<dbReference type="GO" id="GO:0045259">
    <property type="term" value="C:proton-transporting ATP synthase complex"/>
    <property type="evidence" value="ECO:0007669"/>
    <property type="project" value="UniProtKB-KW"/>
</dbReference>
<keyword evidence="4" id="KW-0547">Nucleotide-binding</keyword>
<dbReference type="PROSITE" id="PS00152">
    <property type="entry name" value="ATPASE_ALPHA_BETA"/>
    <property type="match status" value="1"/>
</dbReference>
<organism evidence="15 16">
    <name type="scientific">Mesomycoplasma hyopneumoniae</name>
    <name type="common">Mycoplasma hyopneumoniae</name>
    <dbReference type="NCBI Taxonomy" id="2099"/>
    <lineage>
        <taxon>Bacteria</taxon>
        <taxon>Bacillati</taxon>
        <taxon>Mycoplasmatota</taxon>
        <taxon>Mycoplasmoidales</taxon>
        <taxon>Metamycoplasmataceae</taxon>
        <taxon>Mesomycoplasma</taxon>
    </lineage>
</organism>
<evidence type="ECO:0000313" key="15">
    <source>
        <dbReference type="EMBL" id="MCI8283515.1"/>
    </source>
</evidence>
<evidence type="ECO:0000256" key="12">
    <source>
        <dbReference type="ARBA" id="ARBA00026013"/>
    </source>
</evidence>
<dbReference type="SUPFAM" id="SSF52540">
    <property type="entry name" value="P-loop containing nucleoside triphosphate hydrolases"/>
    <property type="match status" value="1"/>
</dbReference>
<dbReference type="EMBL" id="VBRW01000006">
    <property type="protein sequence ID" value="MCI8283515.1"/>
    <property type="molecule type" value="Genomic_DNA"/>
</dbReference>
<comment type="subcellular location">
    <subcellularLocation>
        <location evidence="1">Membrane</location>
    </subcellularLocation>
</comment>
<reference evidence="15 16" key="1">
    <citation type="submission" date="2019-05" db="EMBL/GenBank/DDBJ databases">
        <title>Genome sequencing and assembly of Mycoplasma hyopneumoniae strains UFV01 and UFV02.</title>
        <authorList>
            <person name="De Souza L.F."/>
            <person name="Gonzaga N.F."/>
            <person name="Santos M.R."/>
            <person name="Deeney A.S."/>
            <person name="Vidigal P.M.P."/>
            <person name="Moreira M.A.S."/>
            <person name="Fietto J.R.L."/>
            <person name="Bressan G.C."/>
            <person name="Rycroft A.N."/>
            <person name="Silva Junior A."/>
        </authorList>
    </citation>
    <scope>NUCLEOTIDE SEQUENCE [LARGE SCALE GENOMIC DNA]</scope>
    <source>
        <strain evidence="15 16">UFV01</strain>
    </source>
</reference>
<gene>
    <name evidence="15" type="ORF">FEF30_02985</name>
</gene>
<dbReference type="InterPro" id="IPR020003">
    <property type="entry name" value="ATPase_a/bsu_AS"/>
</dbReference>
<evidence type="ECO:0000256" key="2">
    <source>
        <dbReference type="ARBA" id="ARBA00008936"/>
    </source>
</evidence>
<keyword evidence="5" id="KW-0375">Hydrogen ion transport</keyword>